<dbReference type="AlphaFoldDB" id="A0A815N1D5"/>
<feature type="transmembrane region" description="Helical" evidence="1">
    <location>
        <begin position="263"/>
        <end position="285"/>
    </location>
</feature>
<accession>A0A815N1D5</accession>
<feature type="transmembrane region" description="Helical" evidence="1">
    <location>
        <begin position="101"/>
        <end position="122"/>
    </location>
</feature>
<gene>
    <name evidence="2" type="ORF">XAT740_LOCUS35744</name>
</gene>
<keyword evidence="3" id="KW-1185">Reference proteome</keyword>
<organism evidence="2 3">
    <name type="scientific">Adineta ricciae</name>
    <name type="common">Rotifer</name>
    <dbReference type="NCBI Taxonomy" id="249248"/>
    <lineage>
        <taxon>Eukaryota</taxon>
        <taxon>Metazoa</taxon>
        <taxon>Spiralia</taxon>
        <taxon>Gnathifera</taxon>
        <taxon>Rotifera</taxon>
        <taxon>Eurotatoria</taxon>
        <taxon>Bdelloidea</taxon>
        <taxon>Adinetida</taxon>
        <taxon>Adinetidae</taxon>
        <taxon>Adineta</taxon>
    </lineage>
</organism>
<feature type="transmembrane region" description="Helical" evidence="1">
    <location>
        <begin position="68"/>
        <end position="89"/>
    </location>
</feature>
<keyword evidence="1" id="KW-1133">Transmembrane helix</keyword>
<dbReference type="Proteomes" id="UP000663828">
    <property type="component" value="Unassembled WGS sequence"/>
</dbReference>
<sequence>MFEQSQPLEEYAPMLDEEQTEVGDVENVPMPVKPDDFSFSWFLNKIVQEGRNVCQPNKTLLRRENLPYHVHLFVAFILFLVAIVIGSVYLNACSNERMISVFLIVQGACGLFIVLVHIAAAIVHHNAIICPFRLPTNVVKCVFAFTYCLVTFSIIWFVFGHAWIMKSKNTFQDGQICKTSASKFIIIILFYEYIVGIWYVGSRVWNDPSILTLLQNILQRRLHQLRPSIVLQIIDTSGDELDEVSIAQQPVPLANIRNAIQTSHIGCIVYIVIGLILGGVLLILIKVALVAPSIMVIPTQCSTYTTITDSTRRVSSTSCCQNDYNYESGWYRFTGEGGTQLVTTPLHQNNICSSSYPGWWNGTLPMEAGSSNVGKVCFYEGSSSCDSSISPIIATNCGNYYVFYLLRIQCCSSRRYCTT</sequence>
<comment type="caution">
    <text evidence="2">The sequence shown here is derived from an EMBL/GenBank/DDBJ whole genome shotgun (WGS) entry which is preliminary data.</text>
</comment>
<evidence type="ECO:0000256" key="1">
    <source>
        <dbReference type="SAM" id="Phobius"/>
    </source>
</evidence>
<keyword evidence="1" id="KW-0812">Transmembrane</keyword>
<evidence type="ECO:0000313" key="3">
    <source>
        <dbReference type="Proteomes" id="UP000663828"/>
    </source>
</evidence>
<keyword evidence="1" id="KW-0472">Membrane</keyword>
<evidence type="ECO:0000313" key="2">
    <source>
        <dbReference type="EMBL" id="CAF1430466.1"/>
    </source>
</evidence>
<dbReference type="PANTHER" id="PTHR33444:SF2">
    <property type="entry name" value="MARVEL DOMAIN-CONTAINING PROTEIN"/>
    <property type="match status" value="1"/>
</dbReference>
<dbReference type="EMBL" id="CAJNOR010003610">
    <property type="protein sequence ID" value="CAF1430466.1"/>
    <property type="molecule type" value="Genomic_DNA"/>
</dbReference>
<dbReference type="PANTHER" id="PTHR33444">
    <property type="entry name" value="SI:DKEY-19B23.12-RELATED"/>
    <property type="match status" value="1"/>
</dbReference>
<protein>
    <submittedName>
        <fullName evidence="2">Uncharacterized protein</fullName>
    </submittedName>
</protein>
<reference evidence="2" key="1">
    <citation type="submission" date="2021-02" db="EMBL/GenBank/DDBJ databases">
        <authorList>
            <person name="Nowell W R."/>
        </authorList>
    </citation>
    <scope>NUCLEOTIDE SEQUENCE</scope>
</reference>
<feature type="transmembrane region" description="Helical" evidence="1">
    <location>
        <begin position="184"/>
        <end position="201"/>
    </location>
</feature>
<proteinExistence type="predicted"/>
<feature type="transmembrane region" description="Helical" evidence="1">
    <location>
        <begin position="142"/>
        <end position="164"/>
    </location>
</feature>
<dbReference type="InterPro" id="IPR040350">
    <property type="entry name" value="TMEM272"/>
</dbReference>
<name>A0A815N1D5_ADIRI</name>